<sequence length="140" mass="16387">MPPSFCLFRVKNELSSLVLLDDTSYSVSYVPLHIIYTINMSRGVYKDKSISFSISFPFEYPFVSPKITCLSKIFHPSIDEEGNTCLEMLRLNWRCTYGIQNLFINLYTILIDLECEIPLNEKASKMMREDYDLFLKRAQE</sequence>
<dbReference type="Pfam" id="PF00179">
    <property type="entry name" value="UQ_con"/>
    <property type="match status" value="1"/>
</dbReference>
<dbReference type="SMART" id="SM00212">
    <property type="entry name" value="UBCc"/>
    <property type="match status" value="1"/>
</dbReference>
<dbReference type="AlphaFoldDB" id="A0AAX4JET8"/>
<dbReference type="PROSITE" id="PS50127">
    <property type="entry name" value="UBC_2"/>
    <property type="match status" value="1"/>
</dbReference>
<dbReference type="Proteomes" id="UP001334084">
    <property type="component" value="Chromosome 9"/>
</dbReference>
<dbReference type="InterPro" id="IPR000608">
    <property type="entry name" value="UBC"/>
</dbReference>
<proteinExistence type="predicted"/>
<evidence type="ECO:0000259" key="1">
    <source>
        <dbReference type="PROSITE" id="PS50127"/>
    </source>
</evidence>
<reference evidence="2" key="1">
    <citation type="journal article" date="2024" name="BMC Genomics">
        <title>Functional annotation of a divergent genome using sequence and structure-based similarity.</title>
        <authorList>
            <person name="Svedberg D."/>
            <person name="Winiger R.R."/>
            <person name="Berg A."/>
            <person name="Sharma H."/>
            <person name="Tellgren-Roth C."/>
            <person name="Debrunner-Vossbrinck B.A."/>
            <person name="Vossbrinck C.R."/>
            <person name="Barandun J."/>
        </authorList>
    </citation>
    <scope>NUCLEOTIDE SEQUENCE</scope>
    <source>
        <strain evidence="2">Illinois isolate</strain>
    </source>
</reference>
<dbReference type="Gene3D" id="3.10.110.10">
    <property type="entry name" value="Ubiquitin Conjugating Enzyme"/>
    <property type="match status" value="1"/>
</dbReference>
<dbReference type="PANTHER" id="PTHR24068">
    <property type="entry name" value="UBIQUITIN-CONJUGATING ENZYME E2"/>
    <property type="match status" value="1"/>
</dbReference>
<dbReference type="CDD" id="cd23794">
    <property type="entry name" value="UBCc_UBE2F_UBE2M"/>
    <property type="match status" value="1"/>
</dbReference>
<dbReference type="InterPro" id="IPR016135">
    <property type="entry name" value="UBQ-conjugating_enzyme/RWD"/>
</dbReference>
<accession>A0AAX4JET8</accession>
<name>A0AAX4JET8_9MICR</name>
<dbReference type="RefSeq" id="XP_065330648.1">
    <property type="nucleotide sequence ID" value="XM_065474576.1"/>
</dbReference>
<protein>
    <submittedName>
        <fullName evidence="2">NEDD8-conjugating enzyme UBC12</fullName>
    </submittedName>
</protein>
<organism evidence="2 3">
    <name type="scientific">Vairimorpha necatrix</name>
    <dbReference type="NCBI Taxonomy" id="6039"/>
    <lineage>
        <taxon>Eukaryota</taxon>
        <taxon>Fungi</taxon>
        <taxon>Fungi incertae sedis</taxon>
        <taxon>Microsporidia</taxon>
        <taxon>Nosematidae</taxon>
        <taxon>Vairimorpha</taxon>
    </lineage>
</organism>
<keyword evidence="3" id="KW-1185">Reference proteome</keyword>
<evidence type="ECO:0000313" key="3">
    <source>
        <dbReference type="Proteomes" id="UP001334084"/>
    </source>
</evidence>
<evidence type="ECO:0000313" key="2">
    <source>
        <dbReference type="EMBL" id="WUR04503.1"/>
    </source>
</evidence>
<dbReference type="GeneID" id="90542337"/>
<feature type="domain" description="UBC core" evidence="1">
    <location>
        <begin position="5"/>
        <end position="140"/>
    </location>
</feature>
<gene>
    <name evidence="2" type="ORF">VNE69_09058</name>
</gene>
<dbReference type="KEGG" id="vnx:VNE69_09058"/>
<dbReference type="EMBL" id="CP142734">
    <property type="protein sequence ID" value="WUR04503.1"/>
    <property type="molecule type" value="Genomic_DNA"/>
</dbReference>
<dbReference type="SUPFAM" id="SSF54495">
    <property type="entry name" value="UBC-like"/>
    <property type="match status" value="1"/>
</dbReference>